<sequence length="251" mass="29598">MPAANHFEKIESYLPLNFSAPQDFLIAFAVVLAFLIVRYFLAVFPFYFFFWMRNSPPTPFSKAQVKMEIKYSIFSSVLFALAGVFMAFLWQKGFTRIYLNFDRYGYAYLLGSIIIVAVIHEFYFYWTHRWMHQPAVFKRVHLVHHLSRDTSPWASFSFHPLEAVILAAFLPLIVILLPLHPVVIIAYMVFMTISAISNHLGVEMLKNRWVLQHFISGTHHSAHHKRMNANYGLYFCFMDRLFRTEHVTREK</sequence>
<feature type="transmembrane region" description="Helical" evidence="5">
    <location>
        <begin position="183"/>
        <end position="202"/>
    </location>
</feature>
<comment type="caution">
    <text evidence="7">The sequence shown here is derived from an EMBL/GenBank/DDBJ whole genome shotgun (WGS) entry which is preliminary data.</text>
</comment>
<evidence type="ECO:0000256" key="4">
    <source>
        <dbReference type="ARBA" id="ARBA00023136"/>
    </source>
</evidence>
<dbReference type="Pfam" id="PF04116">
    <property type="entry name" value="FA_hydroxylase"/>
    <property type="match status" value="1"/>
</dbReference>
<feature type="transmembrane region" description="Helical" evidence="5">
    <location>
        <begin position="156"/>
        <end position="177"/>
    </location>
</feature>
<evidence type="ECO:0000256" key="2">
    <source>
        <dbReference type="ARBA" id="ARBA00022692"/>
    </source>
</evidence>
<keyword evidence="8" id="KW-1185">Reference proteome</keyword>
<keyword evidence="3 5" id="KW-1133">Transmembrane helix</keyword>
<evidence type="ECO:0000256" key="5">
    <source>
        <dbReference type="SAM" id="Phobius"/>
    </source>
</evidence>
<dbReference type="AlphaFoldDB" id="A0A150WMI6"/>
<dbReference type="GO" id="GO:0016020">
    <property type="term" value="C:membrane"/>
    <property type="evidence" value="ECO:0007669"/>
    <property type="project" value="UniProtKB-SubCell"/>
</dbReference>
<keyword evidence="4 5" id="KW-0472">Membrane</keyword>
<evidence type="ECO:0000313" key="8">
    <source>
        <dbReference type="Proteomes" id="UP000075320"/>
    </source>
</evidence>
<dbReference type="GO" id="GO:0016491">
    <property type="term" value="F:oxidoreductase activity"/>
    <property type="evidence" value="ECO:0007669"/>
    <property type="project" value="InterPro"/>
</dbReference>
<dbReference type="PANTHER" id="PTHR11863">
    <property type="entry name" value="STEROL DESATURASE"/>
    <property type="match status" value="1"/>
</dbReference>
<feature type="transmembrane region" description="Helical" evidence="5">
    <location>
        <begin position="105"/>
        <end position="126"/>
    </location>
</feature>
<evidence type="ECO:0000256" key="1">
    <source>
        <dbReference type="ARBA" id="ARBA00004370"/>
    </source>
</evidence>
<protein>
    <recommendedName>
        <fullName evidence="6">Fatty acid hydroxylase domain-containing protein</fullName>
    </recommendedName>
</protein>
<feature type="transmembrane region" description="Helical" evidence="5">
    <location>
        <begin position="71"/>
        <end position="90"/>
    </location>
</feature>
<reference evidence="7 8" key="1">
    <citation type="submission" date="2016-03" db="EMBL/GenBank/DDBJ databases">
        <authorList>
            <person name="Ploux O."/>
        </authorList>
    </citation>
    <scope>NUCLEOTIDE SEQUENCE [LARGE SCALE GENOMIC DNA]</scope>
    <source>
        <strain evidence="7 8">R0</strain>
    </source>
</reference>
<evidence type="ECO:0000256" key="3">
    <source>
        <dbReference type="ARBA" id="ARBA00022989"/>
    </source>
</evidence>
<dbReference type="InterPro" id="IPR006694">
    <property type="entry name" value="Fatty_acid_hydroxylase"/>
</dbReference>
<organism evidence="7 8">
    <name type="scientific">Bdellovibrio bacteriovorus</name>
    <dbReference type="NCBI Taxonomy" id="959"/>
    <lineage>
        <taxon>Bacteria</taxon>
        <taxon>Pseudomonadati</taxon>
        <taxon>Bdellovibrionota</taxon>
        <taxon>Bdellovibrionia</taxon>
        <taxon>Bdellovibrionales</taxon>
        <taxon>Pseudobdellovibrionaceae</taxon>
        <taxon>Bdellovibrio</taxon>
    </lineage>
</organism>
<gene>
    <name evidence="7" type="ORF">AZI86_01090</name>
</gene>
<proteinExistence type="predicted"/>
<feature type="transmembrane region" description="Helical" evidence="5">
    <location>
        <begin position="24"/>
        <end position="50"/>
    </location>
</feature>
<dbReference type="EMBL" id="LUKE01000001">
    <property type="protein sequence ID" value="KYG65701.1"/>
    <property type="molecule type" value="Genomic_DNA"/>
</dbReference>
<dbReference type="Proteomes" id="UP000075320">
    <property type="component" value="Unassembled WGS sequence"/>
</dbReference>
<evidence type="ECO:0000259" key="6">
    <source>
        <dbReference type="Pfam" id="PF04116"/>
    </source>
</evidence>
<evidence type="ECO:0000313" key="7">
    <source>
        <dbReference type="EMBL" id="KYG65701.1"/>
    </source>
</evidence>
<dbReference type="GO" id="GO:0005506">
    <property type="term" value="F:iron ion binding"/>
    <property type="evidence" value="ECO:0007669"/>
    <property type="project" value="InterPro"/>
</dbReference>
<feature type="domain" description="Fatty acid hydroxylase" evidence="6">
    <location>
        <begin position="114"/>
        <end position="244"/>
    </location>
</feature>
<keyword evidence="2 5" id="KW-0812">Transmembrane</keyword>
<dbReference type="InterPro" id="IPR050307">
    <property type="entry name" value="Sterol_Desaturase_Related"/>
</dbReference>
<name>A0A150WMI6_BDEBC</name>
<accession>A0A150WMI6</accession>
<comment type="subcellular location">
    <subcellularLocation>
        <location evidence="1">Membrane</location>
    </subcellularLocation>
</comment>
<dbReference type="GO" id="GO:0008610">
    <property type="term" value="P:lipid biosynthetic process"/>
    <property type="evidence" value="ECO:0007669"/>
    <property type="project" value="InterPro"/>
</dbReference>